<dbReference type="EMBL" id="BMAR01000002">
    <property type="protein sequence ID" value="GFR42000.1"/>
    <property type="molecule type" value="Genomic_DNA"/>
</dbReference>
<comment type="caution">
    <text evidence="2">The sequence shown here is derived from an EMBL/GenBank/DDBJ whole genome shotgun (WGS) entry which is preliminary data.</text>
</comment>
<organism evidence="2 3">
    <name type="scientific">Astrephomene gubernaculifera</name>
    <dbReference type="NCBI Taxonomy" id="47775"/>
    <lineage>
        <taxon>Eukaryota</taxon>
        <taxon>Viridiplantae</taxon>
        <taxon>Chlorophyta</taxon>
        <taxon>core chlorophytes</taxon>
        <taxon>Chlorophyceae</taxon>
        <taxon>CS clade</taxon>
        <taxon>Chlamydomonadales</taxon>
        <taxon>Astrephomenaceae</taxon>
        <taxon>Astrephomene</taxon>
    </lineage>
</organism>
<sequence>MAGLGLQRFAALGTTVASRTHPLFSTTPFPKLLRCSARASRRFVVAACTPPVKRKRGRPRLNPEPSPADPPTTIAADYDTASCGEPADNGTGLEPALGNDPIEQSVSTASTAEPSPAPPARQRRRSSASTSKQGAAPRPRRRAASTRAQAEKEEEGGVVAGNKEE</sequence>
<dbReference type="Proteomes" id="UP001054857">
    <property type="component" value="Unassembled WGS sequence"/>
</dbReference>
<evidence type="ECO:0000256" key="1">
    <source>
        <dbReference type="SAM" id="MobiDB-lite"/>
    </source>
</evidence>
<protein>
    <submittedName>
        <fullName evidence="2">Uncharacterized protein</fullName>
    </submittedName>
</protein>
<accession>A0AAD3DHN7</accession>
<gene>
    <name evidence="2" type="ORF">Agub_g2814</name>
</gene>
<name>A0AAD3DHN7_9CHLO</name>
<evidence type="ECO:0000313" key="3">
    <source>
        <dbReference type="Proteomes" id="UP001054857"/>
    </source>
</evidence>
<feature type="non-terminal residue" evidence="2">
    <location>
        <position position="165"/>
    </location>
</feature>
<proteinExistence type="predicted"/>
<feature type="compositionally biased region" description="Low complexity" evidence="1">
    <location>
        <begin position="105"/>
        <end position="114"/>
    </location>
</feature>
<dbReference type="AlphaFoldDB" id="A0AAD3DHN7"/>
<evidence type="ECO:0000313" key="2">
    <source>
        <dbReference type="EMBL" id="GFR42000.1"/>
    </source>
</evidence>
<keyword evidence="3" id="KW-1185">Reference proteome</keyword>
<reference evidence="2 3" key="1">
    <citation type="journal article" date="2021" name="Sci. Rep.">
        <title>Genome sequencing of the multicellular alga Astrephomene provides insights into convergent evolution of germ-soma differentiation.</title>
        <authorList>
            <person name="Yamashita S."/>
            <person name="Yamamoto K."/>
            <person name="Matsuzaki R."/>
            <person name="Suzuki S."/>
            <person name="Yamaguchi H."/>
            <person name="Hirooka S."/>
            <person name="Minakuchi Y."/>
            <person name="Miyagishima S."/>
            <person name="Kawachi M."/>
            <person name="Toyoda A."/>
            <person name="Nozaki H."/>
        </authorList>
    </citation>
    <scope>NUCLEOTIDE SEQUENCE [LARGE SCALE GENOMIC DNA]</scope>
    <source>
        <strain evidence="2 3">NIES-4017</strain>
    </source>
</reference>
<feature type="region of interest" description="Disordered" evidence="1">
    <location>
        <begin position="52"/>
        <end position="165"/>
    </location>
</feature>